<organism evidence="2 3">
    <name type="scientific">Fusobacterium necrophorum</name>
    <dbReference type="NCBI Taxonomy" id="859"/>
    <lineage>
        <taxon>Bacteria</taxon>
        <taxon>Fusobacteriati</taxon>
        <taxon>Fusobacteriota</taxon>
        <taxon>Fusobacteriia</taxon>
        <taxon>Fusobacteriales</taxon>
        <taxon>Fusobacteriaceae</taxon>
        <taxon>Fusobacterium</taxon>
    </lineage>
</organism>
<dbReference type="Proteomes" id="UP000289216">
    <property type="component" value="Unassembled WGS sequence"/>
</dbReference>
<name>A0A4Q2KYM0_9FUSO</name>
<evidence type="ECO:0000313" key="2">
    <source>
        <dbReference type="EMBL" id="RXZ68992.1"/>
    </source>
</evidence>
<evidence type="ECO:0000313" key="3">
    <source>
        <dbReference type="Proteomes" id="UP000289216"/>
    </source>
</evidence>
<accession>A0A4Q2KYM0</accession>
<dbReference type="AlphaFoldDB" id="A0A4Q2KYM0"/>
<evidence type="ECO:0000256" key="1">
    <source>
        <dbReference type="SAM" id="MobiDB-lite"/>
    </source>
</evidence>
<protein>
    <submittedName>
        <fullName evidence="2">Major capsid protein E</fullName>
    </submittedName>
</protein>
<dbReference type="InterPro" id="IPR005564">
    <property type="entry name" value="Major_capsid_GpE"/>
</dbReference>
<proteinExistence type="predicted"/>
<dbReference type="RefSeq" id="WP_062687525.1">
    <property type="nucleotide sequence ID" value="NZ_SBAP01000020.1"/>
</dbReference>
<feature type="region of interest" description="Disordered" evidence="1">
    <location>
        <begin position="85"/>
        <end position="104"/>
    </location>
</feature>
<dbReference type="Pfam" id="PF03864">
    <property type="entry name" value="Phage_cap_E"/>
    <property type="match status" value="1"/>
</dbReference>
<dbReference type="Gene3D" id="3.30.1930.10">
    <property type="entry name" value="capsid protein of prophage domain"/>
    <property type="match status" value="1"/>
</dbReference>
<comment type="caution">
    <text evidence="2">The sequence shown here is derived from an EMBL/GenBank/DDBJ whole genome shotgun (WGS) entry which is preliminary data.</text>
</comment>
<dbReference type="Gene3D" id="3.15.30.10">
    <property type="entry name" value="putative capsid protein of prophage domain like"/>
    <property type="match status" value="1"/>
</dbReference>
<gene>
    <name evidence="2" type="ORF">EPT53_08240</name>
</gene>
<reference evidence="2 3" key="1">
    <citation type="submission" date="2019-01" db="EMBL/GenBank/DDBJ databases">
        <title>Fusobacterium necrophorum Isolated From the Uterus of Dairy Cows.</title>
        <authorList>
            <person name="Francis A.M."/>
        </authorList>
    </citation>
    <scope>NUCLEOTIDE SEQUENCE [LARGE SCALE GENOMIC DNA]</scope>
    <source>
        <strain evidence="2 3">KG35</strain>
    </source>
</reference>
<sequence length="335" mass="37323">MPGFYTPKTIRKVRQNLDNKRDFLTELFFSKSNTVTTEDVILEYTKAGEAVAPFLTPLEAGRPVYNKSKKSNIIKAPSIGPEYTLTPKDAFDRAPGQSDDDYNPIKRIGERMAEILLDQENYIKNRIELMVSQFLTTGVVKSEDGKVGYEVDYELGNKSTLDSSHKWTASGIEPLESLDEMISSAEVNGLKTENVVLGSKAANLLTKSKGYKDAISRDLQSEFVKKAVRLYPGIVWLGTYMKFGVELFSYNRKVIGEDGKPIQLLPANMVIGGPSQGEILYAPIIYMADGMVHVKKRYSNVDTTNPKIAKITTESRPVLQPCDVDTYFSVTVCEA</sequence>
<dbReference type="EMBL" id="SBAP01000020">
    <property type="protein sequence ID" value="RXZ68992.1"/>
    <property type="molecule type" value="Genomic_DNA"/>
</dbReference>